<dbReference type="STRING" id="634436.SAMN05216361_1425"/>
<dbReference type="SUPFAM" id="SSF48452">
    <property type="entry name" value="TPR-like"/>
    <property type="match status" value="1"/>
</dbReference>
<accession>A0A1M5HDG2</accession>
<feature type="signal peptide" evidence="2">
    <location>
        <begin position="1"/>
        <end position="19"/>
    </location>
</feature>
<feature type="repeat" description="TPR" evidence="1">
    <location>
        <begin position="339"/>
        <end position="372"/>
    </location>
</feature>
<dbReference type="Pfam" id="PF12770">
    <property type="entry name" value="CHAT"/>
    <property type="match status" value="1"/>
</dbReference>
<dbReference type="InterPro" id="IPR019734">
    <property type="entry name" value="TPR_rpt"/>
</dbReference>
<keyword evidence="2" id="KW-0732">Signal</keyword>
<evidence type="ECO:0000259" key="3">
    <source>
        <dbReference type="Pfam" id="PF12770"/>
    </source>
</evidence>
<proteinExistence type="predicted"/>
<dbReference type="EMBL" id="FQWD01000002">
    <property type="protein sequence ID" value="SHG13967.1"/>
    <property type="molecule type" value="Genomic_DNA"/>
</dbReference>
<dbReference type="RefSeq" id="WP_073319959.1">
    <property type="nucleotide sequence ID" value="NZ_FQWD01000002.1"/>
</dbReference>
<dbReference type="PANTHER" id="PTHR10098:SF108">
    <property type="entry name" value="TETRATRICOPEPTIDE REPEAT PROTEIN 28"/>
    <property type="match status" value="1"/>
</dbReference>
<evidence type="ECO:0000313" key="4">
    <source>
        <dbReference type="EMBL" id="SHG13967.1"/>
    </source>
</evidence>
<dbReference type="AlphaFoldDB" id="A0A1M5HDG2"/>
<evidence type="ECO:0000256" key="2">
    <source>
        <dbReference type="SAM" id="SignalP"/>
    </source>
</evidence>
<dbReference type="InterPro" id="IPR024983">
    <property type="entry name" value="CHAT_dom"/>
</dbReference>
<feature type="chain" id="PRO_5013336443" evidence="2">
    <location>
        <begin position="20"/>
        <end position="1002"/>
    </location>
</feature>
<protein>
    <submittedName>
        <fullName evidence="4">CHAT domain-containing protein</fullName>
    </submittedName>
</protein>
<keyword evidence="1" id="KW-0802">TPR repeat</keyword>
<organism evidence="4 5">
    <name type="scientific">Marisediminitalea aggregata</name>
    <dbReference type="NCBI Taxonomy" id="634436"/>
    <lineage>
        <taxon>Bacteria</taxon>
        <taxon>Pseudomonadati</taxon>
        <taxon>Pseudomonadota</taxon>
        <taxon>Gammaproteobacteria</taxon>
        <taxon>Alteromonadales</taxon>
        <taxon>Alteromonadaceae</taxon>
        <taxon>Marisediminitalea</taxon>
    </lineage>
</organism>
<sequence length="1002" mass="109242">MKAILRLTLWIFISCWVVAHATACSDAIDAQSDETRDAVRWQFIEAHSGTSNSPALVLSVVQLYVAQAVDNSTCAEKGNSISLDAQQHALWLPILQHYLADPFSAEKDLANTAYSTLTETVSLASMSPSEAVLAAITAELLFNTYQFELATDVLTRFPPSSMPQALGPVMTLLKGKIYLRQRENTEAIEIFKSLVNDDSLSVVVQFKAGVLLGEAYLDDNQVNAGRLALSNSEALLEGPDGHLLANDDVITLYDNVGFLYIKLAQQTPETADYNLSEALRYERKALAAAEKDNNIKQQITIHSNIAWLQSRRQDFNASQYHLLTLLVLLQSHEDPDLEAFTYQNVSTVYFRLGEYNKAAAYLHGAIERVADNAPKVKAELQCRLAQSLMRSGVTTSAAPLVRACYEGLMTGTVYEKQAIALVASLEAADLGIATPVAADALTEQLKQLVNEDIDVSLKTEAVLKLADIAYQRGATNEASDWLASLSDEQVQVTSLLAVKVRKRQYEILLKRGDVESDAYAEATHAMIISQLRAMSGNDMSAAWRHSVNDFYTLWLAQLMKKNTPASNAYLAGNLLLLNELNIRQQPFSLDATRQQRLNALNTQRFDSGVAPLAVRLQQLLEVDLLRHASMYASKTQTSEQVNEVTAGGTSQTLCDIQDCLAQVQASLGAGERVVLYVPAEQHIRAVVISADTVTLHAIAPLQTLVALAEEAALSVMQRRQDAERRLQTLAEQLFAPMLTEDSASTWIVAGHVPVNTVSLNALVASLPSPPAAFKRVMSSTRTVQNQNMASDSAVIRVLATQQINAQSGELAALDALPWAKVEAEQIQAAFAPQPIDVLLNNAATDEALFSEDTRQANILHIAAHNIYDPTEPDVVGLALNQASANGTGGTLIDIRAIEHSGFANNLVFLNACDTANGRDFDGVGSLSLARAFLQSGAQTVVATKWPIVDRASGMFAAHFYRAIQSGSNAEQALNLAIAGMQSSRRYKHPYYWAGYELTQRHL</sequence>
<dbReference type="PANTHER" id="PTHR10098">
    <property type="entry name" value="RAPSYN-RELATED"/>
    <property type="match status" value="1"/>
</dbReference>
<name>A0A1M5HDG2_9ALTE</name>
<evidence type="ECO:0000313" key="5">
    <source>
        <dbReference type="Proteomes" id="UP000184520"/>
    </source>
</evidence>
<dbReference type="Gene3D" id="1.25.40.10">
    <property type="entry name" value="Tetratricopeptide repeat domain"/>
    <property type="match status" value="1"/>
</dbReference>
<keyword evidence="5" id="KW-1185">Reference proteome</keyword>
<evidence type="ECO:0000256" key="1">
    <source>
        <dbReference type="PROSITE-ProRule" id="PRU00339"/>
    </source>
</evidence>
<dbReference type="PROSITE" id="PS50005">
    <property type="entry name" value="TPR"/>
    <property type="match status" value="1"/>
</dbReference>
<dbReference type="OrthoDB" id="9146156at2"/>
<dbReference type="Proteomes" id="UP000184520">
    <property type="component" value="Unassembled WGS sequence"/>
</dbReference>
<gene>
    <name evidence="4" type="ORF">SAMN05216361_1425</name>
</gene>
<reference evidence="5" key="1">
    <citation type="submission" date="2016-11" db="EMBL/GenBank/DDBJ databases">
        <authorList>
            <person name="Varghese N."/>
            <person name="Submissions S."/>
        </authorList>
    </citation>
    <scope>NUCLEOTIDE SEQUENCE [LARGE SCALE GENOMIC DNA]</scope>
    <source>
        <strain evidence="5">CGMCC 1.8995</strain>
    </source>
</reference>
<dbReference type="InterPro" id="IPR011990">
    <property type="entry name" value="TPR-like_helical_dom_sf"/>
</dbReference>
<feature type="domain" description="CHAT" evidence="3">
    <location>
        <begin position="724"/>
        <end position="995"/>
    </location>
</feature>